<organism evidence="1 2">
    <name type="scientific">Enteractinococcus helveticum</name>
    <dbReference type="NCBI Taxonomy" id="1837282"/>
    <lineage>
        <taxon>Bacteria</taxon>
        <taxon>Bacillati</taxon>
        <taxon>Actinomycetota</taxon>
        <taxon>Actinomycetes</taxon>
        <taxon>Micrococcales</taxon>
        <taxon>Micrococcaceae</taxon>
    </lineage>
</organism>
<sequence length="96" mass="11284">MKIRAEYLADKLPDFVLHPAEDSGDEWYWECLECEAQGEASLSWTRAEQAATGHVSSHVSEDDREVLEDMKVTMMPWELLTPYQRARKRRVEERNQ</sequence>
<name>A0A1B7LVK0_9MICC</name>
<reference evidence="1 2" key="1">
    <citation type="submission" date="2016-04" db="EMBL/GenBank/DDBJ databases">
        <title>First whole genome shotgun sequence of the bacterium Enteractinococcus sp. strain UASWS1574.</title>
        <authorList>
            <person name="Crovadore J."/>
            <person name="Chablais R."/>
            <person name="Lefort F."/>
        </authorList>
    </citation>
    <scope>NUCLEOTIDE SEQUENCE [LARGE SCALE GENOMIC DNA]</scope>
    <source>
        <strain evidence="1 2">UASWS1574</strain>
    </source>
</reference>
<comment type="caution">
    <text evidence="1">The sequence shown here is derived from an EMBL/GenBank/DDBJ whole genome shotgun (WGS) entry which is preliminary data.</text>
</comment>
<proteinExistence type="predicted"/>
<dbReference type="Proteomes" id="UP000078292">
    <property type="component" value="Unassembled WGS sequence"/>
</dbReference>
<accession>A0A1B7LVK0</accession>
<protein>
    <submittedName>
        <fullName evidence="1">Uncharacterized protein</fullName>
    </submittedName>
</protein>
<gene>
    <name evidence="1" type="ORF">A6F49_00700</name>
</gene>
<evidence type="ECO:0000313" key="2">
    <source>
        <dbReference type="Proteomes" id="UP000078292"/>
    </source>
</evidence>
<dbReference type="EMBL" id="LXEY01000105">
    <property type="protein sequence ID" value="OAV53724.1"/>
    <property type="molecule type" value="Genomic_DNA"/>
</dbReference>
<dbReference type="AlphaFoldDB" id="A0A1B7LVK0"/>
<keyword evidence="2" id="KW-1185">Reference proteome</keyword>
<evidence type="ECO:0000313" key="1">
    <source>
        <dbReference type="EMBL" id="OAV53724.1"/>
    </source>
</evidence>